<feature type="compositionally biased region" description="Acidic residues" evidence="1">
    <location>
        <begin position="20"/>
        <end position="35"/>
    </location>
</feature>
<protein>
    <recommendedName>
        <fullName evidence="2">PiggyBac transposable element-derived protein domain-containing protein</fullName>
    </recommendedName>
</protein>
<evidence type="ECO:0000313" key="4">
    <source>
        <dbReference type="Proteomes" id="UP001162162"/>
    </source>
</evidence>
<dbReference type="PANTHER" id="PTHR47055">
    <property type="entry name" value="DDE_TNP_1_7 DOMAIN-CONTAINING PROTEIN"/>
    <property type="match status" value="1"/>
</dbReference>
<dbReference type="Proteomes" id="UP001162162">
    <property type="component" value="Unassembled WGS sequence"/>
</dbReference>
<dbReference type="GO" id="GO:0043565">
    <property type="term" value="F:sequence-specific DNA binding"/>
    <property type="evidence" value="ECO:0007669"/>
    <property type="project" value="TreeGrafter"/>
</dbReference>
<feature type="domain" description="PiggyBac transposable element-derived protein" evidence="2">
    <location>
        <begin position="169"/>
        <end position="236"/>
    </location>
</feature>
<accession>A0AAV8XD95</accession>
<keyword evidence="4" id="KW-1185">Reference proteome</keyword>
<organism evidence="3 4">
    <name type="scientific">Aromia moschata</name>
    <dbReference type="NCBI Taxonomy" id="1265417"/>
    <lineage>
        <taxon>Eukaryota</taxon>
        <taxon>Metazoa</taxon>
        <taxon>Ecdysozoa</taxon>
        <taxon>Arthropoda</taxon>
        <taxon>Hexapoda</taxon>
        <taxon>Insecta</taxon>
        <taxon>Pterygota</taxon>
        <taxon>Neoptera</taxon>
        <taxon>Endopterygota</taxon>
        <taxon>Coleoptera</taxon>
        <taxon>Polyphaga</taxon>
        <taxon>Cucujiformia</taxon>
        <taxon>Chrysomeloidea</taxon>
        <taxon>Cerambycidae</taxon>
        <taxon>Cerambycinae</taxon>
        <taxon>Callichromatini</taxon>
        <taxon>Aromia</taxon>
    </lineage>
</organism>
<name>A0AAV8XD95_9CUCU</name>
<reference evidence="3" key="1">
    <citation type="journal article" date="2023" name="Insect Mol. Biol.">
        <title>Genome sequencing provides insights into the evolution of gene families encoding plant cell wall-degrading enzymes in longhorned beetles.</title>
        <authorList>
            <person name="Shin N.R."/>
            <person name="Okamura Y."/>
            <person name="Kirsch R."/>
            <person name="Pauchet Y."/>
        </authorList>
    </citation>
    <scope>NUCLEOTIDE SEQUENCE</scope>
    <source>
        <strain evidence="3">AMC_N1</strain>
    </source>
</reference>
<proteinExistence type="predicted"/>
<evidence type="ECO:0000256" key="1">
    <source>
        <dbReference type="SAM" id="MobiDB-lite"/>
    </source>
</evidence>
<evidence type="ECO:0000259" key="2">
    <source>
        <dbReference type="Pfam" id="PF13843"/>
    </source>
</evidence>
<gene>
    <name evidence="3" type="ORF">NQ318_022606</name>
</gene>
<dbReference type="Pfam" id="PF13843">
    <property type="entry name" value="DDE_Tnp_1_7"/>
    <property type="match status" value="1"/>
</dbReference>
<dbReference type="InterPro" id="IPR052638">
    <property type="entry name" value="PiggyBac_TE-derived"/>
</dbReference>
<dbReference type="AlphaFoldDB" id="A0AAV8XD95"/>
<sequence length="236" mass="27627">MKKASKECIQETARKVVYAESDDDSYEPPIDNEEAETARRVQNPTDDKYHQGQLRRGPQIPHFTLFLKHGVSEHLKIAGCVVLPFDILCLCYGIALENIAICIMVLRHVTLDGNFKLGLRQCLVVVEDLEGNNFDDEDDLLSHFVEKPIEWDWVKHGDLHSQGIVVFLEKKLYWYNGEDVRNTLIYKSMRRDRFIEIMRFLHCCDNTQLDMTDKMTKLRPFLNLLKERFLNNYLCS</sequence>
<feature type="region of interest" description="Disordered" evidence="1">
    <location>
        <begin position="20"/>
        <end position="53"/>
    </location>
</feature>
<comment type="caution">
    <text evidence="3">The sequence shown here is derived from an EMBL/GenBank/DDBJ whole genome shotgun (WGS) entry which is preliminary data.</text>
</comment>
<evidence type="ECO:0000313" key="3">
    <source>
        <dbReference type="EMBL" id="KAJ8936518.1"/>
    </source>
</evidence>
<dbReference type="PANTHER" id="PTHR47055:SF3">
    <property type="entry name" value="PHORBOL-ESTER_DAG-TYPE DOMAIN-CONTAINING PROTEIN"/>
    <property type="match status" value="1"/>
</dbReference>
<dbReference type="InterPro" id="IPR029526">
    <property type="entry name" value="PGBD"/>
</dbReference>
<dbReference type="EMBL" id="JAPWTK010000740">
    <property type="protein sequence ID" value="KAJ8936518.1"/>
    <property type="molecule type" value="Genomic_DNA"/>
</dbReference>